<dbReference type="GeneID" id="14407686"/>
<reference evidence="3" key="1">
    <citation type="submission" date="2012-02" db="EMBL/GenBank/DDBJ databases">
        <title>Complete sequence of chromosome of Methanomethylovorans hollandica DSM 15978.</title>
        <authorList>
            <person name="Lucas S."/>
            <person name="Copeland A."/>
            <person name="Lapidus A."/>
            <person name="Glavina del Rio T."/>
            <person name="Dalin E."/>
            <person name="Tice H."/>
            <person name="Bruce D."/>
            <person name="Goodwin L."/>
            <person name="Pitluck S."/>
            <person name="Peters L."/>
            <person name="Mikhailova N."/>
            <person name="Held B."/>
            <person name="Kyrpides N."/>
            <person name="Mavromatis K."/>
            <person name="Ivanova N."/>
            <person name="Brettin T."/>
            <person name="Detter J.C."/>
            <person name="Han C."/>
            <person name="Larimer F."/>
            <person name="Land M."/>
            <person name="Hauser L."/>
            <person name="Markowitz V."/>
            <person name="Cheng J.-F."/>
            <person name="Hugenholtz P."/>
            <person name="Woyke T."/>
            <person name="Wu D."/>
            <person name="Spring S."/>
            <person name="Schroeder M."/>
            <person name="Brambilla E."/>
            <person name="Klenk H.-P."/>
            <person name="Eisen J.A."/>
        </authorList>
    </citation>
    <scope>NUCLEOTIDE SEQUENCE [LARGE SCALE GENOMIC DNA]</scope>
    <source>
        <strain evidence="3">DSM 15978 / NBRC 107637 / DMS1</strain>
    </source>
</reference>
<protein>
    <recommendedName>
        <fullName evidence="4">Kinase binding protein CGI-121</fullName>
    </recommendedName>
</protein>
<evidence type="ECO:0008006" key="4">
    <source>
        <dbReference type="Google" id="ProtNLM"/>
    </source>
</evidence>
<dbReference type="Proteomes" id="UP000010866">
    <property type="component" value="Chromosome"/>
</dbReference>
<dbReference type="OrthoDB" id="69587at2157"/>
<organism evidence="2 3">
    <name type="scientific">Methanomethylovorans hollandica (strain DSM 15978 / NBRC 107637 / DMS1)</name>
    <dbReference type="NCBI Taxonomy" id="867904"/>
    <lineage>
        <taxon>Archaea</taxon>
        <taxon>Methanobacteriati</taxon>
        <taxon>Methanobacteriota</taxon>
        <taxon>Stenosarchaea group</taxon>
        <taxon>Methanomicrobia</taxon>
        <taxon>Methanosarcinales</taxon>
        <taxon>Methanosarcinaceae</taxon>
        <taxon>Methanomethylovorans</taxon>
    </lineage>
</organism>
<dbReference type="Gene3D" id="3.30.2380.10">
    <property type="entry name" value="CGI121/TPRKB"/>
    <property type="match status" value="1"/>
</dbReference>
<evidence type="ECO:0000313" key="3">
    <source>
        <dbReference type="Proteomes" id="UP000010866"/>
    </source>
</evidence>
<dbReference type="STRING" id="867904.Metho_0580"/>
<sequence length="169" mass="18874">MHVEFIGGRIFIEDLKPFLRTIADISKTNNCTIQALNADKVAGEKHLQFAVVKACRAFVQERNAAKDIGIEIMRYASGKRQIEEAFSMGVRQGQNNIVFIVRGEACSVSSCMDILKQMLVSADVIKYLPSKRDEIIIQFGITADEITVVGEQMIQELVIERVALVDVLK</sequence>
<dbReference type="InterPro" id="IPR013926">
    <property type="entry name" value="CGI121/TPRKB"/>
</dbReference>
<dbReference type="RefSeq" id="WP_015324013.1">
    <property type="nucleotide sequence ID" value="NC_019977.1"/>
</dbReference>
<dbReference type="SUPFAM" id="SSF143870">
    <property type="entry name" value="PF0523-like"/>
    <property type="match status" value="1"/>
</dbReference>
<keyword evidence="3" id="KW-1185">Reference proteome</keyword>
<dbReference type="PIRSF" id="PIRSF022062">
    <property type="entry name" value="UCP022062"/>
    <property type="match status" value="1"/>
</dbReference>
<evidence type="ECO:0000256" key="1">
    <source>
        <dbReference type="ARBA" id="ARBA00005546"/>
    </source>
</evidence>
<dbReference type="KEGG" id="mhz:Metho_0580"/>
<dbReference type="AlphaFoldDB" id="L0KVZ4"/>
<proteinExistence type="inferred from homology"/>
<accession>L0KVZ4</accession>
<dbReference type="NCBIfam" id="NF011465">
    <property type="entry name" value="PRK14886.1-1"/>
    <property type="match status" value="1"/>
</dbReference>
<dbReference type="InterPro" id="IPR036504">
    <property type="entry name" value="CGI121/TPRKB_sf"/>
</dbReference>
<gene>
    <name evidence="2" type="ordered locus">Metho_0580</name>
</gene>
<dbReference type="EMBL" id="CP003362">
    <property type="protein sequence ID" value="AGB48845.1"/>
    <property type="molecule type" value="Genomic_DNA"/>
</dbReference>
<evidence type="ECO:0000313" key="2">
    <source>
        <dbReference type="EMBL" id="AGB48845.1"/>
    </source>
</evidence>
<dbReference type="HOGENOM" id="CLU_103619_0_0_2"/>
<comment type="similarity">
    <text evidence="1">Belongs to the CGI121/TPRKB family.</text>
</comment>
<name>L0KVZ4_METHD</name>
<dbReference type="InterPro" id="IPR016799">
    <property type="entry name" value="UCP022062"/>
</dbReference>
<dbReference type="Pfam" id="PF08617">
    <property type="entry name" value="CGI-121"/>
    <property type="match status" value="1"/>
</dbReference>